<dbReference type="SUPFAM" id="SSF52047">
    <property type="entry name" value="RNI-like"/>
    <property type="match status" value="1"/>
</dbReference>
<evidence type="ECO:0000313" key="1">
    <source>
        <dbReference type="EMBL" id="KZO92439.1"/>
    </source>
</evidence>
<keyword evidence="2" id="KW-1185">Reference proteome</keyword>
<proteinExistence type="predicted"/>
<accession>A0A167IA13</accession>
<dbReference type="Proteomes" id="UP000076738">
    <property type="component" value="Unassembled WGS sequence"/>
</dbReference>
<sequence length="459" mass="51988">MLLTLPVELVDAIIDSVDNPHDLAALSAVCKQLKEKISPAAGTELGILQCCYLSVEANDASSFSVLADRPKLAQSVRRLRIPDFNSADDRPYWRARNEGNPVQILVPSIMGDAISRMVNLRYFSCDINVSAFLLWNDVFKDWSMYCPALKEIYLRIHQSMGHPRTKPAPLVLFNGLHGLQALRVRVNAFDYDETAFQQLVGAMSTTLSCNAASLLPSLLSLTLLHEDYYPFEACYALRDFLRQHPTIKSLKLFAISPALDVGMDEDTLPSLRELSVNTEYEHHFTPLFRPLSNDEYRPLARIDLAWMHSNDVADDVVPHLPSIHTLKGLCFNIKWSPNHREMLAELAKIRPELEELHGRFNGSYCVGDYLKLLRLFPNLRTVQNYNQPSMNGDIGAVLCESGRMNPALMCVDDWVRREDNSWKKSKRMAEKWKWALVQENAYEEDTLTPIGSVSLSSST</sequence>
<organism evidence="1 2">
    <name type="scientific">Calocera viscosa (strain TUFC12733)</name>
    <dbReference type="NCBI Taxonomy" id="1330018"/>
    <lineage>
        <taxon>Eukaryota</taxon>
        <taxon>Fungi</taxon>
        <taxon>Dikarya</taxon>
        <taxon>Basidiomycota</taxon>
        <taxon>Agaricomycotina</taxon>
        <taxon>Dacrymycetes</taxon>
        <taxon>Dacrymycetales</taxon>
        <taxon>Dacrymycetaceae</taxon>
        <taxon>Calocera</taxon>
    </lineage>
</organism>
<reference evidence="1 2" key="1">
    <citation type="journal article" date="2016" name="Mol. Biol. Evol.">
        <title>Comparative Genomics of Early-Diverging Mushroom-Forming Fungi Provides Insights into the Origins of Lignocellulose Decay Capabilities.</title>
        <authorList>
            <person name="Nagy L.G."/>
            <person name="Riley R."/>
            <person name="Tritt A."/>
            <person name="Adam C."/>
            <person name="Daum C."/>
            <person name="Floudas D."/>
            <person name="Sun H."/>
            <person name="Yadav J.S."/>
            <person name="Pangilinan J."/>
            <person name="Larsson K.H."/>
            <person name="Matsuura K."/>
            <person name="Barry K."/>
            <person name="Labutti K."/>
            <person name="Kuo R."/>
            <person name="Ohm R.A."/>
            <person name="Bhattacharya S.S."/>
            <person name="Shirouzu T."/>
            <person name="Yoshinaga Y."/>
            <person name="Martin F.M."/>
            <person name="Grigoriev I.V."/>
            <person name="Hibbett D.S."/>
        </authorList>
    </citation>
    <scope>NUCLEOTIDE SEQUENCE [LARGE SCALE GENOMIC DNA]</scope>
    <source>
        <strain evidence="1 2">TUFC12733</strain>
    </source>
</reference>
<gene>
    <name evidence="1" type="ORF">CALVIDRAFT_306152</name>
</gene>
<dbReference type="EMBL" id="KV417310">
    <property type="protein sequence ID" value="KZO92439.1"/>
    <property type="molecule type" value="Genomic_DNA"/>
</dbReference>
<evidence type="ECO:0000313" key="2">
    <source>
        <dbReference type="Proteomes" id="UP000076738"/>
    </source>
</evidence>
<dbReference type="OrthoDB" id="10568795at2759"/>
<evidence type="ECO:0008006" key="3">
    <source>
        <dbReference type="Google" id="ProtNLM"/>
    </source>
</evidence>
<protein>
    <recommendedName>
        <fullName evidence="3">F-box domain-containing protein</fullName>
    </recommendedName>
</protein>
<name>A0A167IA13_CALVF</name>
<dbReference type="AlphaFoldDB" id="A0A167IA13"/>